<dbReference type="EMBL" id="JAHSPG010000016">
    <property type="protein sequence ID" value="MBV4360056.1"/>
    <property type="molecule type" value="Genomic_DNA"/>
</dbReference>
<dbReference type="Proteomes" id="UP000812270">
    <property type="component" value="Unassembled WGS sequence"/>
</dbReference>
<evidence type="ECO:0000256" key="1">
    <source>
        <dbReference type="ARBA" id="ARBA00023125"/>
    </source>
</evidence>
<dbReference type="InterPro" id="IPR018060">
    <property type="entry name" value="HTH_AraC"/>
</dbReference>
<comment type="caution">
    <text evidence="3">The sequence shown here is derived from an EMBL/GenBank/DDBJ whole genome shotgun (WGS) entry which is preliminary data.</text>
</comment>
<reference evidence="3" key="1">
    <citation type="submission" date="2021-06" db="EMBL/GenBank/DDBJ databases">
        <authorList>
            <person name="Huq M.A."/>
        </authorList>
    </citation>
    <scope>NUCLEOTIDE SEQUENCE</scope>
    <source>
        <strain evidence="3">MAH-26</strain>
    </source>
</reference>
<dbReference type="PANTHER" id="PTHR43280">
    <property type="entry name" value="ARAC-FAMILY TRANSCRIPTIONAL REGULATOR"/>
    <property type="match status" value="1"/>
</dbReference>
<dbReference type="RefSeq" id="WP_217794306.1">
    <property type="nucleotide sequence ID" value="NZ_JAHSPG010000016.1"/>
</dbReference>
<dbReference type="PROSITE" id="PS01124">
    <property type="entry name" value="HTH_ARAC_FAMILY_2"/>
    <property type="match status" value="1"/>
</dbReference>
<sequence length="339" mass="39366">MLIKIPFELDCDIKNSEQLIKSSISQIFGYKFSEQRISLSSSSGNGAIQYFKLAKGLSILSCTQEFFHPVQFIKESSSKDRLVILFDLSADETAFSMEDRNGTIASGEIANKVLSFNNSLTLTIKPALNKLNKRLWLIIDKSWLVEKTRYISTQASEQVQKILSIDNLFCKNDLTLNEIKAAKKILDYSFDKSDGPATYFDINAYTNELISFYLKKRLDIEKSFSFDVKIPELGKIIEIRNYVKDNLLQATQMCLKSLCNKFHITESTFQRNFRKYFNCNFADFYNEERLKKAYELLRYKEMVSVNEIAHSLGYKNVPYFSKRFKSMFNVYPSEVRKYA</sequence>
<dbReference type="GO" id="GO:0003700">
    <property type="term" value="F:DNA-binding transcription factor activity"/>
    <property type="evidence" value="ECO:0007669"/>
    <property type="project" value="InterPro"/>
</dbReference>
<evidence type="ECO:0000259" key="2">
    <source>
        <dbReference type="PROSITE" id="PS01124"/>
    </source>
</evidence>
<gene>
    <name evidence="3" type="ORF">KTO63_23015</name>
</gene>
<organism evidence="3 4">
    <name type="scientific">Pinibacter aurantiacus</name>
    <dbReference type="NCBI Taxonomy" id="2851599"/>
    <lineage>
        <taxon>Bacteria</taxon>
        <taxon>Pseudomonadati</taxon>
        <taxon>Bacteroidota</taxon>
        <taxon>Chitinophagia</taxon>
        <taxon>Chitinophagales</taxon>
        <taxon>Chitinophagaceae</taxon>
        <taxon>Pinibacter</taxon>
    </lineage>
</organism>
<keyword evidence="1" id="KW-0238">DNA-binding</keyword>
<proteinExistence type="predicted"/>
<dbReference type="PANTHER" id="PTHR43280:SF10">
    <property type="entry name" value="REGULATORY PROTEIN POCR"/>
    <property type="match status" value="1"/>
</dbReference>
<accession>A0A9E2SCG8</accession>
<dbReference type="SMART" id="SM00342">
    <property type="entry name" value="HTH_ARAC"/>
    <property type="match status" value="1"/>
</dbReference>
<dbReference type="Pfam" id="PF12833">
    <property type="entry name" value="HTH_18"/>
    <property type="match status" value="1"/>
</dbReference>
<dbReference type="AlphaFoldDB" id="A0A9E2SCG8"/>
<feature type="domain" description="HTH araC/xylS-type" evidence="2">
    <location>
        <begin position="237"/>
        <end position="338"/>
    </location>
</feature>
<dbReference type="GO" id="GO:0043565">
    <property type="term" value="F:sequence-specific DNA binding"/>
    <property type="evidence" value="ECO:0007669"/>
    <property type="project" value="InterPro"/>
</dbReference>
<protein>
    <submittedName>
        <fullName evidence="3">Helix-turn-helix domain-containing protein</fullName>
    </submittedName>
</protein>
<name>A0A9E2SCG8_9BACT</name>
<keyword evidence="4" id="KW-1185">Reference proteome</keyword>
<evidence type="ECO:0000313" key="3">
    <source>
        <dbReference type="EMBL" id="MBV4360056.1"/>
    </source>
</evidence>
<evidence type="ECO:0000313" key="4">
    <source>
        <dbReference type="Proteomes" id="UP000812270"/>
    </source>
</evidence>